<name>A0A316FI52_9BURK</name>
<dbReference type="InterPro" id="IPR036866">
    <property type="entry name" value="RibonucZ/Hydroxyglut_hydro"/>
</dbReference>
<evidence type="ECO:0000313" key="2">
    <source>
        <dbReference type="Proteomes" id="UP000245754"/>
    </source>
</evidence>
<dbReference type="OrthoDB" id="9789133at2"/>
<sequence>MRAFQLGLIGAAIMAAFVPSIGVAQGNDDASAFRRSNPAQLAAMVKARQHFFGPENVDERTGKVREDKVIFSWFSVASFAVAAKGRVFLLDSYIYRLADKRAYVPATVQDLVDVRPEFIFLGHGHGDHADNAAYIAKLTGATIYGAAEHCDAMKADAARIFGAGTTVKCEAITTAGSAPGAEVRTLRPLAPDLCITAWKHVHSATVPVDPSLPPNPINAVRDPRVDTLFPPNPAPALDTRTNAGVGGPIPIMYQFTVGGSDFTFTWHDTAGPLKEQAPALLQYFTTLPKTDVELGAGVSIGEANNGVRDITMYIQALQPKVFFMTHTDNFNIGASMFYLQAIQRQFDIFNIPAADRPEIRGLHDPYDYVRPGLMTFNYRDDYWRDSRRGNRHSRYCSG</sequence>
<evidence type="ECO:0008006" key="3">
    <source>
        <dbReference type="Google" id="ProtNLM"/>
    </source>
</evidence>
<evidence type="ECO:0000313" key="1">
    <source>
        <dbReference type="EMBL" id="PWK37310.1"/>
    </source>
</evidence>
<keyword evidence="2" id="KW-1185">Reference proteome</keyword>
<dbReference type="RefSeq" id="WP_109581047.1">
    <property type="nucleotide sequence ID" value="NZ_JACBYU010000002.1"/>
</dbReference>
<reference evidence="1 2" key="1">
    <citation type="submission" date="2018-05" db="EMBL/GenBank/DDBJ databases">
        <title>Genomic Encyclopedia of Type Strains, Phase IV (KMG-V): Genome sequencing to study the core and pangenomes of soil and plant-associated prokaryotes.</title>
        <authorList>
            <person name="Whitman W."/>
        </authorList>
    </citation>
    <scope>NUCLEOTIDE SEQUENCE [LARGE SCALE GENOMIC DNA]</scope>
    <source>
        <strain evidence="1 2">SLV-132</strain>
    </source>
</reference>
<comment type="caution">
    <text evidence="1">The sequence shown here is derived from an EMBL/GenBank/DDBJ whole genome shotgun (WGS) entry which is preliminary data.</text>
</comment>
<dbReference type="Gene3D" id="3.60.15.10">
    <property type="entry name" value="Ribonuclease Z/Hydroxyacylglutathione hydrolase-like"/>
    <property type="match status" value="1"/>
</dbReference>
<organism evidence="1 2">
    <name type="scientific">Cupriavidus plantarum</name>
    <dbReference type="NCBI Taxonomy" id="942865"/>
    <lineage>
        <taxon>Bacteria</taxon>
        <taxon>Pseudomonadati</taxon>
        <taxon>Pseudomonadota</taxon>
        <taxon>Betaproteobacteria</taxon>
        <taxon>Burkholderiales</taxon>
        <taxon>Burkholderiaceae</taxon>
        <taxon>Cupriavidus</taxon>
    </lineage>
</organism>
<proteinExistence type="predicted"/>
<dbReference type="Proteomes" id="UP000245754">
    <property type="component" value="Unassembled WGS sequence"/>
</dbReference>
<accession>A0A316FI52</accession>
<protein>
    <recommendedName>
        <fullName evidence="3">MBL fold metallo-hydrolase</fullName>
    </recommendedName>
</protein>
<gene>
    <name evidence="1" type="ORF">C7419_1011192</name>
</gene>
<dbReference type="EMBL" id="QGGT01000001">
    <property type="protein sequence ID" value="PWK37310.1"/>
    <property type="molecule type" value="Genomic_DNA"/>
</dbReference>
<dbReference type="AlphaFoldDB" id="A0A316FI52"/>
<dbReference type="SUPFAM" id="SSF56281">
    <property type="entry name" value="Metallo-hydrolase/oxidoreductase"/>
    <property type="match status" value="2"/>
</dbReference>